<accession>A0A7I7RZV7</accession>
<reference evidence="1 2" key="1">
    <citation type="journal article" date="2019" name="Emerg. Microbes Infect.">
        <title>Comprehensive subspecies identification of 175 nontuberculous mycobacteria species based on 7547 genomic profiles.</title>
        <authorList>
            <person name="Matsumoto Y."/>
            <person name="Kinjo T."/>
            <person name="Motooka D."/>
            <person name="Nabeya D."/>
            <person name="Jung N."/>
            <person name="Uechi K."/>
            <person name="Horii T."/>
            <person name="Iida T."/>
            <person name="Fujita J."/>
            <person name="Nakamura S."/>
        </authorList>
    </citation>
    <scope>NUCLEOTIDE SEQUENCE [LARGE SCALE GENOMIC DNA]</scope>
    <source>
        <strain evidence="1 2">JCM 18538</strain>
    </source>
</reference>
<dbReference type="PIRSF" id="PIRSF021513">
    <property type="entry name" value="GrhN_RubW_prd"/>
    <property type="match status" value="1"/>
</dbReference>
<protein>
    <recommendedName>
        <fullName evidence="3">Nitroreductase</fullName>
    </recommendedName>
</protein>
<keyword evidence="2" id="KW-1185">Reference proteome</keyword>
<proteinExistence type="predicted"/>
<organism evidence="1 2">
    <name type="scientific">Mycolicibacterium arabiense</name>
    <dbReference type="NCBI Taxonomy" id="1286181"/>
    <lineage>
        <taxon>Bacteria</taxon>
        <taxon>Bacillati</taxon>
        <taxon>Actinomycetota</taxon>
        <taxon>Actinomycetes</taxon>
        <taxon>Mycobacteriales</taxon>
        <taxon>Mycobacteriaceae</taxon>
        <taxon>Mycolicibacterium</taxon>
    </lineage>
</organism>
<dbReference type="EMBL" id="AP022593">
    <property type="protein sequence ID" value="BBY49489.1"/>
    <property type="molecule type" value="Genomic_DNA"/>
</dbReference>
<geneLocation type="plasmid" evidence="2">
    <name>pjcm18538 dna</name>
</geneLocation>
<dbReference type="KEGG" id="marz:MARA_29570"/>
<evidence type="ECO:0000313" key="2">
    <source>
        <dbReference type="Proteomes" id="UP000467428"/>
    </source>
</evidence>
<dbReference type="Proteomes" id="UP000467428">
    <property type="component" value="Chromosome"/>
</dbReference>
<dbReference type="RefSeq" id="WP_163919121.1">
    <property type="nucleotide sequence ID" value="NZ_AP022593.1"/>
</dbReference>
<dbReference type="Gene3D" id="2.30.110.10">
    <property type="entry name" value="Electron Transport, Fmn-binding Protein, Chain A"/>
    <property type="match status" value="1"/>
</dbReference>
<sequence>MAATIEMSHPPEALLRAVNPTLRAALRLPVLGSKLKDFMVVEYTGRKSGRRFAVPVSAHRLDGDLYVILAAGWKHNFADGAPAEVTHAGRKTPMQGVLIRDPATVADIVHRVTTGYGPKKAQRSMGLTFGSDTVPSLEEFTEAATRLKIAAIRLTPA</sequence>
<name>A0A7I7RZV7_9MYCO</name>
<evidence type="ECO:0000313" key="1">
    <source>
        <dbReference type="EMBL" id="BBY49489.1"/>
    </source>
</evidence>
<gene>
    <name evidence="1" type="ORF">MARA_29570</name>
</gene>
<dbReference type="AlphaFoldDB" id="A0A7I7RZV7"/>
<dbReference type="InterPro" id="IPR012349">
    <property type="entry name" value="Split_barrel_FMN-bd"/>
</dbReference>
<dbReference type="InterPro" id="IPR016791">
    <property type="entry name" value="Polyketide_synth_GrhN/RubW_prd"/>
</dbReference>
<evidence type="ECO:0008006" key="3">
    <source>
        <dbReference type="Google" id="ProtNLM"/>
    </source>
</evidence>